<protein>
    <submittedName>
        <fullName evidence="1">Uncharacterized protein</fullName>
    </submittedName>
</protein>
<evidence type="ECO:0000313" key="1">
    <source>
        <dbReference type="EMBL" id="GLO66382.1"/>
    </source>
</evidence>
<accession>A0ABQ5TJT3</accession>
<reference evidence="1 2" key="1">
    <citation type="submission" date="2023-02" db="EMBL/GenBank/DDBJ databases">
        <title>Oceanobacillus kimchii IFOP_LL358 isolated form Alexandrium catenella lab strain.</title>
        <authorList>
            <person name="Gajardo G."/>
            <person name="Ueki S."/>
            <person name="Maruyama F."/>
        </authorList>
    </citation>
    <scope>NUCLEOTIDE SEQUENCE [LARGE SCALE GENOMIC DNA]</scope>
    <source>
        <strain evidence="1 2">IFOP_LL358</strain>
    </source>
</reference>
<organism evidence="1 2">
    <name type="scientific">Oceanobacillus kimchii</name>
    <dbReference type="NCBI Taxonomy" id="746691"/>
    <lineage>
        <taxon>Bacteria</taxon>
        <taxon>Bacillati</taxon>
        <taxon>Bacillota</taxon>
        <taxon>Bacilli</taxon>
        <taxon>Bacillales</taxon>
        <taxon>Bacillaceae</taxon>
        <taxon>Oceanobacillus</taxon>
    </lineage>
</organism>
<name>A0ABQ5TJT3_9BACI</name>
<gene>
    <name evidence="1" type="ORF">MACH08_21660</name>
</gene>
<dbReference type="RefSeq" id="WP_017796845.1">
    <property type="nucleotide sequence ID" value="NZ_BSKO01000001.1"/>
</dbReference>
<dbReference type="EMBL" id="BSKO01000001">
    <property type="protein sequence ID" value="GLO66382.1"/>
    <property type="molecule type" value="Genomic_DNA"/>
</dbReference>
<sequence length="54" mass="6566">MKYTFSKEVYWLLEPYSEETVSVKYLDTSFYLPVIGMRPPFYCYPEYAFNYPVV</sequence>
<proteinExistence type="predicted"/>
<dbReference type="Proteomes" id="UP001275436">
    <property type="component" value="Unassembled WGS sequence"/>
</dbReference>
<keyword evidence="2" id="KW-1185">Reference proteome</keyword>
<comment type="caution">
    <text evidence="1">The sequence shown here is derived from an EMBL/GenBank/DDBJ whole genome shotgun (WGS) entry which is preliminary data.</text>
</comment>
<evidence type="ECO:0000313" key="2">
    <source>
        <dbReference type="Proteomes" id="UP001275436"/>
    </source>
</evidence>